<dbReference type="AlphaFoldDB" id="A0A9D4JRZ7"/>
<keyword evidence="2" id="KW-1185">Reference proteome</keyword>
<organism evidence="1 2">
    <name type="scientific">Dreissena polymorpha</name>
    <name type="common">Zebra mussel</name>
    <name type="synonym">Mytilus polymorpha</name>
    <dbReference type="NCBI Taxonomy" id="45954"/>
    <lineage>
        <taxon>Eukaryota</taxon>
        <taxon>Metazoa</taxon>
        <taxon>Spiralia</taxon>
        <taxon>Lophotrochozoa</taxon>
        <taxon>Mollusca</taxon>
        <taxon>Bivalvia</taxon>
        <taxon>Autobranchia</taxon>
        <taxon>Heteroconchia</taxon>
        <taxon>Euheterodonta</taxon>
        <taxon>Imparidentia</taxon>
        <taxon>Neoheterodontei</taxon>
        <taxon>Myida</taxon>
        <taxon>Dreissenoidea</taxon>
        <taxon>Dreissenidae</taxon>
        <taxon>Dreissena</taxon>
    </lineage>
</organism>
<comment type="caution">
    <text evidence="1">The sequence shown here is derived from an EMBL/GenBank/DDBJ whole genome shotgun (WGS) entry which is preliminary data.</text>
</comment>
<protein>
    <submittedName>
        <fullName evidence="1">Uncharacterized protein</fullName>
    </submittedName>
</protein>
<evidence type="ECO:0000313" key="2">
    <source>
        <dbReference type="Proteomes" id="UP000828390"/>
    </source>
</evidence>
<sequence>MMPPWGLNEGEFWKCRLVWVGEASRDSTTEMGIREVIMEENFDDGSVPWTRRSAR</sequence>
<gene>
    <name evidence="1" type="ORF">DPMN_119453</name>
</gene>
<reference evidence="1" key="1">
    <citation type="journal article" date="2019" name="bioRxiv">
        <title>The Genome of the Zebra Mussel, Dreissena polymorpha: A Resource for Invasive Species Research.</title>
        <authorList>
            <person name="McCartney M.A."/>
            <person name="Auch B."/>
            <person name="Kono T."/>
            <person name="Mallez S."/>
            <person name="Zhang Y."/>
            <person name="Obille A."/>
            <person name="Becker A."/>
            <person name="Abrahante J.E."/>
            <person name="Garbe J."/>
            <person name="Badalamenti J.P."/>
            <person name="Herman A."/>
            <person name="Mangelson H."/>
            <person name="Liachko I."/>
            <person name="Sullivan S."/>
            <person name="Sone E.D."/>
            <person name="Koren S."/>
            <person name="Silverstein K.A.T."/>
            <person name="Beckman K.B."/>
            <person name="Gohl D.M."/>
        </authorList>
    </citation>
    <scope>NUCLEOTIDE SEQUENCE</scope>
    <source>
        <strain evidence="1">Duluth1</strain>
        <tissue evidence="1">Whole animal</tissue>
    </source>
</reference>
<dbReference type="Proteomes" id="UP000828390">
    <property type="component" value="Unassembled WGS sequence"/>
</dbReference>
<accession>A0A9D4JRZ7</accession>
<proteinExistence type="predicted"/>
<evidence type="ECO:0000313" key="1">
    <source>
        <dbReference type="EMBL" id="KAH3817897.1"/>
    </source>
</evidence>
<reference evidence="1" key="2">
    <citation type="submission" date="2020-11" db="EMBL/GenBank/DDBJ databases">
        <authorList>
            <person name="McCartney M.A."/>
            <person name="Auch B."/>
            <person name="Kono T."/>
            <person name="Mallez S."/>
            <person name="Becker A."/>
            <person name="Gohl D.M."/>
            <person name="Silverstein K.A.T."/>
            <person name="Koren S."/>
            <person name="Bechman K.B."/>
            <person name="Herman A."/>
            <person name="Abrahante J.E."/>
            <person name="Garbe J."/>
        </authorList>
    </citation>
    <scope>NUCLEOTIDE SEQUENCE</scope>
    <source>
        <strain evidence="1">Duluth1</strain>
        <tissue evidence="1">Whole animal</tissue>
    </source>
</reference>
<name>A0A9D4JRZ7_DREPO</name>
<dbReference type="EMBL" id="JAIWYP010000005">
    <property type="protein sequence ID" value="KAH3817897.1"/>
    <property type="molecule type" value="Genomic_DNA"/>
</dbReference>